<organism evidence="3 4">
    <name type="scientific">Woeseia oceani</name>
    <dbReference type="NCBI Taxonomy" id="1548547"/>
    <lineage>
        <taxon>Bacteria</taxon>
        <taxon>Pseudomonadati</taxon>
        <taxon>Pseudomonadota</taxon>
        <taxon>Gammaproteobacteria</taxon>
        <taxon>Woeseiales</taxon>
        <taxon>Woeseiaceae</taxon>
        <taxon>Woeseia</taxon>
    </lineage>
</organism>
<evidence type="ECO:0000313" key="3">
    <source>
        <dbReference type="EMBL" id="ANO50091.1"/>
    </source>
</evidence>
<dbReference type="InterPro" id="IPR027417">
    <property type="entry name" value="P-loop_NTPase"/>
</dbReference>
<keyword evidence="1" id="KW-0808">Transferase</keyword>
<dbReference type="PROSITE" id="PS50293">
    <property type="entry name" value="TPR_REGION"/>
    <property type="match status" value="2"/>
</dbReference>
<feature type="repeat" description="TPR" evidence="2">
    <location>
        <begin position="73"/>
        <end position="106"/>
    </location>
</feature>
<dbReference type="Gene3D" id="3.40.50.300">
    <property type="entry name" value="P-loop containing nucleotide triphosphate hydrolases"/>
    <property type="match status" value="1"/>
</dbReference>
<feature type="repeat" description="TPR" evidence="2">
    <location>
        <begin position="207"/>
        <end position="240"/>
    </location>
</feature>
<gene>
    <name evidence="3" type="ORF">BA177_01640</name>
</gene>
<dbReference type="SMART" id="SM00028">
    <property type="entry name" value="TPR"/>
    <property type="match status" value="7"/>
</dbReference>
<dbReference type="PROSITE" id="PS50005">
    <property type="entry name" value="TPR"/>
    <property type="match status" value="3"/>
</dbReference>
<feature type="repeat" description="TPR" evidence="2">
    <location>
        <begin position="39"/>
        <end position="72"/>
    </location>
</feature>
<dbReference type="EMBL" id="CP016268">
    <property type="protein sequence ID" value="ANO50091.1"/>
    <property type="molecule type" value="Genomic_DNA"/>
</dbReference>
<evidence type="ECO:0000256" key="2">
    <source>
        <dbReference type="PROSITE-ProRule" id="PRU00339"/>
    </source>
</evidence>
<dbReference type="RefSeq" id="WP_068612160.1">
    <property type="nucleotide sequence ID" value="NZ_CP016268.1"/>
</dbReference>
<dbReference type="PANTHER" id="PTHR12788">
    <property type="entry name" value="PROTEIN-TYROSINE SULFOTRANSFERASE 2"/>
    <property type="match status" value="1"/>
</dbReference>
<dbReference type="GO" id="GO:0008476">
    <property type="term" value="F:protein-tyrosine sulfotransferase activity"/>
    <property type="evidence" value="ECO:0007669"/>
    <property type="project" value="InterPro"/>
</dbReference>
<proteinExistence type="predicted"/>
<dbReference type="KEGG" id="woc:BA177_01640"/>
<dbReference type="STRING" id="1548547.BA177_01640"/>
<protein>
    <submittedName>
        <fullName evidence="3">Uncharacterized protein</fullName>
    </submittedName>
</protein>
<sequence length="656" mass="73087">MAEDVRSILRKVIRLMQSNNSAAAELECRRGLAEWQDDVNLIAMLGAVLASKGNTSEAEQRFRQAIKLEPAFPKPYEDLAALLLSRQDYEGAIQFYRKALALNPTQVSALQGLCAALERAGRSAEAGKLREQLYQSMPVASLLQEAETLRVRGASADSEKVCDAVLRREPENTDALRVLAKVATDSERYAVAEGYLKRIVRLAPDRASGFFELGRFLRDRGRYPEAIAELQNALRLAPDDPEIHAYLGNMFGVVGQTEDALLAYGNCLAKSPDHPAALIGRGHILRMEGQTDKARQSYAQCTRVHPGIGTAWWYLASLHGYVASDEDCQFMQKQLATGVVDPESEVGFRFALARALENREQYDLAWQQYVLGNAAKRRLVSYDPDRFGSDNRRIRQVFSRSFLADSAAQTATDTTPIFILGMPRSGSTLLEQILSSHSRVEGCGELPAIINLTSGLAAKTPASIHYAERVAALSADELAALGRRYLHNSLASCSAGCEYFTDKMPANFPHVGFIHSILPHAKIIDARRNPLATCVANFRQLFAQGKNQSYDLNELADYYLQYVEMMAHWDDVLPGKILRVQYEDVVADLDGQVRRLLDFCGLPFESACIEFHKSRRAVNTASAEQVREPLYASGLDFWKHYEPYLDELRARLEPVL</sequence>
<dbReference type="Pfam" id="PF13432">
    <property type="entry name" value="TPR_16"/>
    <property type="match status" value="3"/>
</dbReference>
<dbReference type="PANTHER" id="PTHR12788:SF10">
    <property type="entry name" value="PROTEIN-TYROSINE SULFOTRANSFERASE"/>
    <property type="match status" value="1"/>
</dbReference>
<dbReference type="SUPFAM" id="SSF48452">
    <property type="entry name" value="TPR-like"/>
    <property type="match status" value="1"/>
</dbReference>
<dbReference type="InterPro" id="IPR011990">
    <property type="entry name" value="TPR-like_helical_dom_sf"/>
</dbReference>
<accession>A0A193LCD0</accession>
<dbReference type="Proteomes" id="UP000092695">
    <property type="component" value="Chromosome"/>
</dbReference>
<reference evidence="3 4" key="1">
    <citation type="submission" date="2016-06" db="EMBL/GenBank/DDBJ databases">
        <title>Complete genome sequence of a deep-branching marine Gamma Proteobacterium Woeseia oceani type strain XK5.</title>
        <authorList>
            <person name="Mu D."/>
            <person name="Du Z."/>
        </authorList>
    </citation>
    <scope>NUCLEOTIDE SEQUENCE [LARGE SCALE GENOMIC DNA]</scope>
    <source>
        <strain evidence="3 4">XK5</strain>
    </source>
</reference>
<dbReference type="Pfam" id="PF13469">
    <property type="entry name" value="Sulfotransfer_3"/>
    <property type="match status" value="1"/>
</dbReference>
<evidence type="ECO:0000256" key="1">
    <source>
        <dbReference type="ARBA" id="ARBA00022679"/>
    </source>
</evidence>
<dbReference type="InterPro" id="IPR019734">
    <property type="entry name" value="TPR_rpt"/>
</dbReference>
<dbReference type="AlphaFoldDB" id="A0A193LCD0"/>
<keyword evidence="4" id="KW-1185">Reference proteome</keyword>
<dbReference type="SUPFAM" id="SSF52540">
    <property type="entry name" value="P-loop containing nucleoside triphosphate hydrolases"/>
    <property type="match status" value="1"/>
</dbReference>
<evidence type="ECO:0000313" key="4">
    <source>
        <dbReference type="Proteomes" id="UP000092695"/>
    </source>
</evidence>
<dbReference type="Gene3D" id="1.25.40.10">
    <property type="entry name" value="Tetratricopeptide repeat domain"/>
    <property type="match status" value="2"/>
</dbReference>
<keyword evidence="2" id="KW-0802">TPR repeat</keyword>
<name>A0A193LCD0_9GAMM</name>
<dbReference type="InterPro" id="IPR026634">
    <property type="entry name" value="TPST-like"/>
</dbReference>
<dbReference type="Pfam" id="PF13414">
    <property type="entry name" value="TPR_11"/>
    <property type="match status" value="1"/>
</dbReference>